<dbReference type="AlphaFoldDB" id="A0A654TP61"/>
<gene>
    <name evidence="2" type="ORF">ERS007688_02655</name>
</gene>
<accession>A0A654TP61</accession>
<evidence type="ECO:0000256" key="1">
    <source>
        <dbReference type="SAM" id="MobiDB-lite"/>
    </source>
</evidence>
<feature type="compositionally biased region" description="Basic and acidic residues" evidence="1">
    <location>
        <begin position="144"/>
        <end position="173"/>
    </location>
</feature>
<proteinExistence type="predicted"/>
<protein>
    <submittedName>
        <fullName evidence="2">Uncharacterized protein</fullName>
    </submittedName>
</protein>
<reference evidence="2 3" key="1">
    <citation type="submission" date="2015-03" db="EMBL/GenBank/DDBJ databases">
        <authorList>
            <consortium name="Pathogen Informatics"/>
        </authorList>
    </citation>
    <scope>NUCLEOTIDE SEQUENCE [LARGE SCALE GENOMIC DNA]</scope>
    <source>
        <strain evidence="2 3">H09601792</strain>
    </source>
</reference>
<feature type="compositionally biased region" description="Basic and acidic residues" evidence="1">
    <location>
        <begin position="193"/>
        <end position="221"/>
    </location>
</feature>
<evidence type="ECO:0000313" key="2">
    <source>
        <dbReference type="EMBL" id="CFE58007.1"/>
    </source>
</evidence>
<dbReference type="Proteomes" id="UP000046947">
    <property type="component" value="Unassembled WGS sequence"/>
</dbReference>
<dbReference type="EMBL" id="CFOH01000471">
    <property type="protein sequence ID" value="CFE58007.1"/>
    <property type="molecule type" value="Genomic_DNA"/>
</dbReference>
<sequence>MPVVRLRQEIPRRDECALLLCAGGVGACQRYPGGIEPIGQRHRRTIDARTRQLGRRIPVVVGAGLVGFHHDRLGHRVFRYAVGREADRVDSTQRAQGAPRTRIAVQRLHETRIGIRLDEYVVGQSAAADKRPHVGPAVGVGRVLSHDPGHHGRDEHRRHETGHDRYRGCRQRADQPPFAGAAGREVQPGRIAGGDRKQGEKDCADCDPVDLRHRAVERHTVAGDIPPAVGGGPTQRQQEE</sequence>
<feature type="region of interest" description="Disordered" evidence="1">
    <location>
        <begin position="144"/>
        <end position="240"/>
    </location>
</feature>
<evidence type="ECO:0000313" key="3">
    <source>
        <dbReference type="Proteomes" id="UP000046947"/>
    </source>
</evidence>
<organism evidence="2 3">
    <name type="scientific">Mycobacterium tuberculosis</name>
    <dbReference type="NCBI Taxonomy" id="1773"/>
    <lineage>
        <taxon>Bacteria</taxon>
        <taxon>Bacillati</taxon>
        <taxon>Actinomycetota</taxon>
        <taxon>Actinomycetes</taxon>
        <taxon>Mycobacteriales</taxon>
        <taxon>Mycobacteriaceae</taxon>
        <taxon>Mycobacterium</taxon>
        <taxon>Mycobacterium tuberculosis complex</taxon>
    </lineage>
</organism>
<name>A0A654TP61_MYCTX</name>
<dbReference type="PROSITE" id="PS51257">
    <property type="entry name" value="PROKAR_LIPOPROTEIN"/>
    <property type="match status" value="1"/>
</dbReference>